<dbReference type="CDD" id="cd06418">
    <property type="entry name" value="GH25_BacA-like"/>
    <property type="match status" value="1"/>
</dbReference>
<dbReference type="InterPro" id="IPR036365">
    <property type="entry name" value="PGBD-like_sf"/>
</dbReference>
<organism evidence="2 3">
    <name type="scientific">Apilactobacillus kunkeei</name>
    <dbReference type="NCBI Taxonomy" id="148814"/>
    <lineage>
        <taxon>Bacteria</taxon>
        <taxon>Bacillati</taxon>
        <taxon>Bacillota</taxon>
        <taxon>Bacilli</taxon>
        <taxon>Lactobacillales</taxon>
        <taxon>Lactobacillaceae</taxon>
        <taxon>Apilactobacillus</taxon>
    </lineage>
</organism>
<sequence length="596" mass="66421">MDIKVLEVQQWLNKTYSGVSGYERIRENGQSNWETIYGLTMGLQHELGISPVSEGFGNKTKSALSNVVDELAPGYKGNIAKLIQGAFWCKGISPVTFDDKFSDNTRTAFKKLERNAGLDGDGKVSVMLMAALFDMSAFTLIPTENWEDESVRNYHEKIREMQQDLNRRFAVERELLLPCDGIYQRDTNEELIYYLQKAEGLSNANGVYGPYTMQKTPTLSIGSSGDIVKIIQYGLFVNSFYDGDFTGVFDDNLAEGIVKFRKFMKLDPQSSNLADKSLIKSLLTSNGDTERDSIAADTSAQLTEHDVYLLKKYGFSVVGRYLTGSVGVGSNKKDKNLTTEEINLITKEGIKIFPIYQDGGWDEDYFTYEQGVMDAKKAKSAALELGFPKGTNIYFAVDVDIQDGDINSTVVRYFKGINNQMSFYNTCVYGTRNVALHVINHDYAKYAFVSDMSSGYSGNLAFPMPKEWSFDQFVEYSIGNLDIDQVASSGKDEAVSKFGITEEEYATDWAANICNIFAPFKYGNVSLSSDVSKDLQLNENVEMILKLAYGASVGNTKGINIFKLGVKDGKINSTEEIFDKANDIIIGSMNEKLVQL</sequence>
<proteinExistence type="predicted"/>
<dbReference type="InterPro" id="IPR015020">
    <property type="entry name" value="Rv2525c-like_Glyco_Hydro-like"/>
</dbReference>
<reference evidence="2 3" key="1">
    <citation type="journal article" date="2015" name="Genome Biol. Evol.">
        <title>Functionally Structured Genomes in Lactobacillus kunkeei Colonizing the Honey Crop and Food Products of Honeybees and Stingless Bees.</title>
        <authorList>
            <person name="Tamarit D."/>
            <person name="Ellegaard K.M."/>
            <person name="Wikander J."/>
            <person name="Olofsson T."/>
            <person name="Vasquez A."/>
            <person name="Andersson S.G."/>
        </authorList>
    </citation>
    <scope>NUCLEOTIDE SEQUENCE [LARGE SCALE GENOMIC DNA]</scope>
    <source>
        <strain evidence="2 3">LAla</strain>
    </source>
</reference>
<dbReference type="AlphaFoldDB" id="A0A0M9DCH4"/>
<gene>
    <name evidence="2" type="primary">ybfG</name>
    <name evidence="2" type="ORF">RZ72_02730</name>
</gene>
<dbReference type="Gene3D" id="3.20.20.80">
    <property type="entry name" value="Glycosidases"/>
    <property type="match status" value="1"/>
</dbReference>
<dbReference type="InterPro" id="IPR036366">
    <property type="entry name" value="PGBDSf"/>
</dbReference>
<dbReference type="Proteomes" id="UP000037749">
    <property type="component" value="Unassembled WGS sequence"/>
</dbReference>
<dbReference type="SUPFAM" id="SSF47090">
    <property type="entry name" value="PGBD-like"/>
    <property type="match status" value="2"/>
</dbReference>
<dbReference type="RefSeq" id="WP_053797037.1">
    <property type="nucleotide sequence ID" value="NZ_JXCZ01000046.1"/>
</dbReference>
<dbReference type="Pfam" id="PF08924">
    <property type="entry name" value="Rv2525c_GlyHyd-like"/>
    <property type="match status" value="1"/>
</dbReference>
<dbReference type="InterPro" id="IPR017853">
    <property type="entry name" value="GH"/>
</dbReference>
<name>A0A0M9DCH4_9LACO</name>
<feature type="domain" description="Rv2525c-like glycoside hydrolase-like" evidence="1">
    <location>
        <begin position="310"/>
        <end position="488"/>
    </location>
</feature>
<dbReference type="PATRIC" id="fig|148814.9.peg.1349"/>
<evidence type="ECO:0000313" key="3">
    <source>
        <dbReference type="Proteomes" id="UP000037749"/>
    </source>
</evidence>
<dbReference type="EMBL" id="JXCZ01000046">
    <property type="protein sequence ID" value="KOY77752.1"/>
    <property type="molecule type" value="Genomic_DNA"/>
</dbReference>
<accession>A0A0M9DCH4</accession>
<dbReference type="Gene3D" id="1.10.101.10">
    <property type="entry name" value="PGBD-like superfamily/PGBD"/>
    <property type="match status" value="1"/>
</dbReference>
<comment type="caution">
    <text evidence="2">The sequence shown here is derived from an EMBL/GenBank/DDBJ whole genome shotgun (WGS) entry which is preliminary data.</text>
</comment>
<evidence type="ECO:0000259" key="1">
    <source>
        <dbReference type="Pfam" id="PF08924"/>
    </source>
</evidence>
<evidence type="ECO:0000313" key="2">
    <source>
        <dbReference type="EMBL" id="KOY77752.1"/>
    </source>
</evidence>
<protein>
    <submittedName>
        <fullName evidence="2">YbfG like protein</fullName>
    </submittedName>
</protein>
<dbReference type="SUPFAM" id="SSF51445">
    <property type="entry name" value="(Trans)glycosidases"/>
    <property type="match status" value="1"/>
</dbReference>